<organism evidence="1 2">
    <name type="scientific">Myroides indicus</name>
    <dbReference type="NCBI Taxonomy" id="1323422"/>
    <lineage>
        <taxon>Bacteria</taxon>
        <taxon>Pseudomonadati</taxon>
        <taxon>Bacteroidota</taxon>
        <taxon>Flavobacteriia</taxon>
        <taxon>Flavobacteriales</taxon>
        <taxon>Flavobacteriaceae</taxon>
        <taxon>Myroides</taxon>
    </lineage>
</organism>
<accession>A0A4R7EZX1</accession>
<evidence type="ECO:0000313" key="2">
    <source>
        <dbReference type="Proteomes" id="UP000295215"/>
    </source>
</evidence>
<name>A0A4R7EZX1_9FLAO</name>
<dbReference type="Proteomes" id="UP000295215">
    <property type="component" value="Unassembled WGS sequence"/>
</dbReference>
<protein>
    <submittedName>
        <fullName evidence="1">Uncharacterized protein</fullName>
    </submittedName>
</protein>
<dbReference type="EMBL" id="SOAG01000007">
    <property type="protein sequence ID" value="TDS62080.1"/>
    <property type="molecule type" value="Genomic_DNA"/>
</dbReference>
<proteinExistence type="predicted"/>
<dbReference type="AlphaFoldDB" id="A0A4R7EZX1"/>
<reference evidence="1 2" key="1">
    <citation type="submission" date="2019-03" db="EMBL/GenBank/DDBJ databases">
        <title>Genomic Encyclopedia of Archaeal and Bacterial Type Strains, Phase II (KMG-II): from individual species to whole genera.</title>
        <authorList>
            <person name="Goeker M."/>
        </authorList>
    </citation>
    <scope>NUCLEOTIDE SEQUENCE [LARGE SCALE GENOMIC DNA]</scope>
    <source>
        <strain evidence="1 2">DSM 28213</strain>
    </source>
</reference>
<gene>
    <name evidence="1" type="ORF">C8P70_10746</name>
</gene>
<evidence type="ECO:0000313" key="1">
    <source>
        <dbReference type="EMBL" id="TDS62080.1"/>
    </source>
</evidence>
<comment type="caution">
    <text evidence="1">The sequence shown here is derived from an EMBL/GenBank/DDBJ whole genome shotgun (WGS) entry which is preliminary data.</text>
</comment>
<keyword evidence="2" id="KW-1185">Reference proteome</keyword>
<sequence>MEYIYKKIVYNLYYIKLIETIIKFDYVFYYHYS</sequence>